<proteinExistence type="predicted"/>
<dbReference type="EMBL" id="QCXX01000006">
    <property type="protein sequence ID" value="PUV22727.1"/>
    <property type="molecule type" value="Genomic_DNA"/>
</dbReference>
<gene>
    <name evidence="1" type="ORF">DCO56_21265</name>
</gene>
<dbReference type="AlphaFoldDB" id="A0A363NPR6"/>
<comment type="caution">
    <text evidence="1">The sequence shown here is derived from an EMBL/GenBank/DDBJ whole genome shotgun (WGS) entry which is preliminary data.</text>
</comment>
<dbReference type="RefSeq" id="WP_108635755.1">
    <property type="nucleotide sequence ID" value="NZ_QCXX01000006.1"/>
</dbReference>
<reference evidence="1 2" key="1">
    <citation type="submission" date="2018-04" db="EMBL/GenBank/DDBJ databases">
        <title>Sphingobacterium sp. M46 Genome.</title>
        <authorList>
            <person name="Cheng J."/>
            <person name="Li Y."/>
        </authorList>
    </citation>
    <scope>NUCLEOTIDE SEQUENCE [LARGE SCALE GENOMIC DNA]</scope>
    <source>
        <strain evidence="1 2">M46</strain>
    </source>
</reference>
<protein>
    <submittedName>
        <fullName evidence="1">Uncharacterized protein</fullName>
    </submittedName>
</protein>
<sequence>MKGINEIKHQRLLHLMIEMQYKLASDGDGVLINKLQAEGENLQTLYLRYLKLLDEVGTVVKDYELKERQVRSGLLSKRIRMLSRRSGNDSPIASWISTINSCAR</sequence>
<keyword evidence="2" id="KW-1185">Reference proteome</keyword>
<dbReference type="Proteomes" id="UP000250831">
    <property type="component" value="Unassembled WGS sequence"/>
</dbReference>
<accession>A0A363NPR6</accession>
<organism evidence="1 2">
    <name type="scientific">Sphingobacterium athyrii</name>
    <dbReference type="NCBI Taxonomy" id="2152717"/>
    <lineage>
        <taxon>Bacteria</taxon>
        <taxon>Pseudomonadati</taxon>
        <taxon>Bacteroidota</taxon>
        <taxon>Sphingobacteriia</taxon>
        <taxon>Sphingobacteriales</taxon>
        <taxon>Sphingobacteriaceae</taxon>
        <taxon>Sphingobacterium</taxon>
    </lineage>
</organism>
<name>A0A363NPR6_9SPHI</name>
<evidence type="ECO:0000313" key="1">
    <source>
        <dbReference type="EMBL" id="PUV22727.1"/>
    </source>
</evidence>
<dbReference type="OrthoDB" id="710998at2"/>
<evidence type="ECO:0000313" key="2">
    <source>
        <dbReference type="Proteomes" id="UP000250831"/>
    </source>
</evidence>